<feature type="compositionally biased region" description="Basic and acidic residues" evidence="1">
    <location>
        <begin position="52"/>
        <end position="65"/>
    </location>
</feature>
<accession>A0ABQ9JZE6</accession>
<keyword evidence="3" id="KW-1185">Reference proteome</keyword>
<comment type="caution">
    <text evidence="2">The sequence shown here is derived from an EMBL/GenBank/DDBJ whole genome shotgun (WGS) entry which is preliminary data.</text>
</comment>
<protein>
    <submittedName>
        <fullName evidence="2">Uncharacterized protein</fullName>
    </submittedName>
</protein>
<dbReference type="Proteomes" id="UP001162164">
    <property type="component" value="Unassembled WGS sequence"/>
</dbReference>
<dbReference type="EMBL" id="JAPWTJ010000098">
    <property type="protein sequence ID" value="KAJ8982989.1"/>
    <property type="molecule type" value="Genomic_DNA"/>
</dbReference>
<reference evidence="2" key="1">
    <citation type="journal article" date="2023" name="Insect Mol. Biol.">
        <title>Genome sequencing provides insights into the evolution of gene families encoding plant cell wall-degrading enzymes in longhorned beetles.</title>
        <authorList>
            <person name="Shin N.R."/>
            <person name="Okamura Y."/>
            <person name="Kirsch R."/>
            <person name="Pauchet Y."/>
        </authorList>
    </citation>
    <scope>NUCLEOTIDE SEQUENCE</scope>
    <source>
        <strain evidence="2">MMC_N1</strain>
    </source>
</reference>
<evidence type="ECO:0000256" key="1">
    <source>
        <dbReference type="SAM" id="MobiDB-lite"/>
    </source>
</evidence>
<gene>
    <name evidence="2" type="ORF">NQ317_001430</name>
</gene>
<evidence type="ECO:0000313" key="3">
    <source>
        <dbReference type="Proteomes" id="UP001162164"/>
    </source>
</evidence>
<organism evidence="2 3">
    <name type="scientific">Molorchus minor</name>
    <dbReference type="NCBI Taxonomy" id="1323400"/>
    <lineage>
        <taxon>Eukaryota</taxon>
        <taxon>Metazoa</taxon>
        <taxon>Ecdysozoa</taxon>
        <taxon>Arthropoda</taxon>
        <taxon>Hexapoda</taxon>
        <taxon>Insecta</taxon>
        <taxon>Pterygota</taxon>
        <taxon>Neoptera</taxon>
        <taxon>Endopterygota</taxon>
        <taxon>Coleoptera</taxon>
        <taxon>Polyphaga</taxon>
        <taxon>Cucujiformia</taxon>
        <taxon>Chrysomeloidea</taxon>
        <taxon>Cerambycidae</taxon>
        <taxon>Lamiinae</taxon>
        <taxon>Monochamini</taxon>
        <taxon>Molorchus</taxon>
    </lineage>
</organism>
<sequence>MQGPAPEQRPSGRSRERAQTEQAQAEPGQRQDPAQTVQRREEELHVAVIDTYHPDLFDSRFDDLRGNGSFEA</sequence>
<evidence type="ECO:0000313" key="2">
    <source>
        <dbReference type="EMBL" id="KAJ8982989.1"/>
    </source>
</evidence>
<feature type="region of interest" description="Disordered" evidence="1">
    <location>
        <begin position="1"/>
        <end position="72"/>
    </location>
</feature>
<name>A0ABQ9JZE6_9CUCU</name>
<proteinExistence type="predicted"/>